<dbReference type="AlphaFoldDB" id="A0A2R8B7Y5"/>
<dbReference type="OrthoDB" id="7594452at2"/>
<reference evidence="1 2" key="1">
    <citation type="submission" date="2018-03" db="EMBL/GenBank/DDBJ databases">
        <authorList>
            <person name="Keele B.F."/>
        </authorList>
    </citation>
    <scope>NUCLEOTIDE SEQUENCE [LARGE SCALE GENOMIC DNA]</scope>
    <source>
        <strain evidence="1 2">CECT 8626</strain>
    </source>
</reference>
<dbReference type="Proteomes" id="UP000244924">
    <property type="component" value="Unassembled WGS sequence"/>
</dbReference>
<keyword evidence="2" id="KW-1185">Reference proteome</keyword>
<proteinExistence type="predicted"/>
<gene>
    <name evidence="1" type="ORF">DEA8626_02319</name>
</gene>
<dbReference type="RefSeq" id="WP_146188863.1">
    <property type="nucleotide sequence ID" value="NZ_OMOQ01000001.1"/>
</dbReference>
<name>A0A2R8B7Y5_9RHOB</name>
<accession>A0A2R8B7Y5</accession>
<organism evidence="1 2">
    <name type="scientific">Albidovulum aquaemixtae</name>
    <dbReference type="NCBI Taxonomy" id="1542388"/>
    <lineage>
        <taxon>Bacteria</taxon>
        <taxon>Pseudomonadati</taxon>
        <taxon>Pseudomonadota</taxon>
        <taxon>Alphaproteobacteria</taxon>
        <taxon>Rhodobacterales</taxon>
        <taxon>Paracoccaceae</taxon>
        <taxon>Albidovulum</taxon>
    </lineage>
</organism>
<dbReference type="EMBL" id="OMOQ01000001">
    <property type="protein sequence ID" value="SPH18775.1"/>
    <property type="molecule type" value="Genomic_DNA"/>
</dbReference>
<evidence type="ECO:0000313" key="1">
    <source>
        <dbReference type="EMBL" id="SPH18775.1"/>
    </source>
</evidence>
<protein>
    <recommendedName>
        <fullName evidence="3">PD(D/E)XK endonuclease domain-containing protein</fullName>
    </recommendedName>
</protein>
<evidence type="ECO:0008006" key="3">
    <source>
        <dbReference type="Google" id="ProtNLM"/>
    </source>
</evidence>
<evidence type="ECO:0000313" key="2">
    <source>
        <dbReference type="Proteomes" id="UP000244924"/>
    </source>
</evidence>
<sequence length="79" mass="8857">MDILIAGRSGDRLFSIQVKTRTTVGGDGGWHMHEKHEEIRAERLFYAFADLGKPDGEAPDYYIIPSNQKADAVRVTHEA</sequence>